<reference evidence="2 3" key="2">
    <citation type="journal article" date="2013" name="Plant Cell Physiol.">
        <title>Rice Annotation Project Database (RAP-DB): an integrative and interactive database for rice genomics.</title>
        <authorList>
            <person name="Sakai H."/>
            <person name="Lee S.S."/>
            <person name="Tanaka T."/>
            <person name="Numa H."/>
            <person name="Kim J."/>
            <person name="Kawahara Y."/>
            <person name="Wakimoto H."/>
            <person name="Yang C.C."/>
            <person name="Iwamoto M."/>
            <person name="Abe T."/>
            <person name="Yamada Y."/>
            <person name="Muto A."/>
            <person name="Inokuchi H."/>
            <person name="Ikemura T."/>
            <person name="Matsumoto T."/>
            <person name="Sasaki T."/>
            <person name="Itoh T."/>
        </authorList>
    </citation>
    <scope>NUCLEOTIDE SEQUENCE [LARGE SCALE GENOMIC DNA]</scope>
    <source>
        <strain evidence="3">cv. Nipponbare</strain>
    </source>
</reference>
<reference evidence="3" key="1">
    <citation type="journal article" date="2005" name="Nature">
        <title>The map-based sequence of the rice genome.</title>
        <authorList>
            <consortium name="International rice genome sequencing project (IRGSP)"/>
            <person name="Matsumoto T."/>
            <person name="Wu J."/>
            <person name="Kanamori H."/>
            <person name="Katayose Y."/>
            <person name="Fujisawa M."/>
            <person name="Namiki N."/>
            <person name="Mizuno H."/>
            <person name="Yamamoto K."/>
            <person name="Antonio B.A."/>
            <person name="Baba T."/>
            <person name="Sakata K."/>
            <person name="Nagamura Y."/>
            <person name="Aoki H."/>
            <person name="Arikawa K."/>
            <person name="Arita K."/>
            <person name="Bito T."/>
            <person name="Chiden Y."/>
            <person name="Fujitsuka N."/>
            <person name="Fukunaka R."/>
            <person name="Hamada M."/>
            <person name="Harada C."/>
            <person name="Hayashi A."/>
            <person name="Hijishita S."/>
            <person name="Honda M."/>
            <person name="Hosokawa S."/>
            <person name="Ichikawa Y."/>
            <person name="Idonuma A."/>
            <person name="Iijima M."/>
            <person name="Ikeda M."/>
            <person name="Ikeno M."/>
            <person name="Ito K."/>
            <person name="Ito S."/>
            <person name="Ito T."/>
            <person name="Ito Y."/>
            <person name="Ito Y."/>
            <person name="Iwabuchi A."/>
            <person name="Kamiya K."/>
            <person name="Karasawa W."/>
            <person name="Kurita K."/>
            <person name="Katagiri S."/>
            <person name="Kikuta A."/>
            <person name="Kobayashi H."/>
            <person name="Kobayashi N."/>
            <person name="Machita K."/>
            <person name="Maehara T."/>
            <person name="Masukawa M."/>
            <person name="Mizubayashi T."/>
            <person name="Mukai Y."/>
            <person name="Nagasaki H."/>
            <person name="Nagata Y."/>
            <person name="Naito S."/>
            <person name="Nakashima M."/>
            <person name="Nakama Y."/>
            <person name="Nakamichi Y."/>
            <person name="Nakamura M."/>
            <person name="Meguro A."/>
            <person name="Negishi M."/>
            <person name="Ohta I."/>
            <person name="Ohta T."/>
            <person name="Okamoto M."/>
            <person name="Ono N."/>
            <person name="Saji S."/>
            <person name="Sakaguchi M."/>
            <person name="Sakai K."/>
            <person name="Shibata M."/>
            <person name="Shimokawa T."/>
            <person name="Song J."/>
            <person name="Takazaki Y."/>
            <person name="Terasawa K."/>
            <person name="Tsugane M."/>
            <person name="Tsuji K."/>
            <person name="Ueda S."/>
            <person name="Waki K."/>
            <person name="Yamagata H."/>
            <person name="Yamamoto M."/>
            <person name="Yamamoto S."/>
            <person name="Yamane H."/>
            <person name="Yoshiki S."/>
            <person name="Yoshihara R."/>
            <person name="Yukawa K."/>
            <person name="Zhong H."/>
            <person name="Yano M."/>
            <person name="Yuan Q."/>
            <person name="Ouyang S."/>
            <person name="Liu J."/>
            <person name="Jones K.M."/>
            <person name="Gansberger K."/>
            <person name="Moffat K."/>
            <person name="Hill J."/>
            <person name="Bera J."/>
            <person name="Fadrosh D."/>
            <person name="Jin S."/>
            <person name="Johri S."/>
            <person name="Kim M."/>
            <person name="Overton L."/>
            <person name="Reardon M."/>
            <person name="Tsitrin T."/>
            <person name="Vuong H."/>
            <person name="Weaver B."/>
            <person name="Ciecko A."/>
            <person name="Tallon L."/>
            <person name="Jackson J."/>
            <person name="Pai G."/>
            <person name="Aken S.V."/>
            <person name="Utterback T."/>
            <person name="Reidmuller S."/>
            <person name="Feldblyum T."/>
            <person name="Hsiao J."/>
            <person name="Zismann V."/>
            <person name="Iobst S."/>
            <person name="de Vazeille A.R."/>
            <person name="Buell C.R."/>
            <person name="Ying K."/>
            <person name="Li Y."/>
            <person name="Lu T."/>
            <person name="Huang Y."/>
            <person name="Zhao Q."/>
            <person name="Feng Q."/>
            <person name="Zhang L."/>
            <person name="Zhu J."/>
            <person name="Weng Q."/>
            <person name="Mu J."/>
            <person name="Lu Y."/>
            <person name="Fan D."/>
            <person name="Liu Y."/>
            <person name="Guan J."/>
            <person name="Zhang Y."/>
            <person name="Yu S."/>
            <person name="Liu X."/>
            <person name="Zhang Y."/>
            <person name="Hong G."/>
            <person name="Han B."/>
            <person name="Choisne N."/>
            <person name="Demange N."/>
            <person name="Orjeda G."/>
            <person name="Samain S."/>
            <person name="Cattolico L."/>
            <person name="Pelletier E."/>
            <person name="Couloux A."/>
            <person name="Segurens B."/>
            <person name="Wincker P."/>
            <person name="D'Hont A."/>
            <person name="Scarpelli C."/>
            <person name="Weissenbach J."/>
            <person name="Salanoubat M."/>
            <person name="Quetier F."/>
            <person name="Yu Y."/>
            <person name="Kim H.R."/>
            <person name="Rambo T."/>
            <person name="Currie J."/>
            <person name="Collura K."/>
            <person name="Luo M."/>
            <person name="Yang T."/>
            <person name="Ammiraju J.S.S."/>
            <person name="Engler F."/>
            <person name="Soderlund C."/>
            <person name="Wing R.A."/>
            <person name="Palmer L.E."/>
            <person name="de la Bastide M."/>
            <person name="Spiegel L."/>
            <person name="Nascimento L."/>
            <person name="Zutavern T."/>
            <person name="O'Shaughnessy A."/>
            <person name="Dike S."/>
            <person name="Dedhia N."/>
            <person name="Preston R."/>
            <person name="Balija V."/>
            <person name="McCombie W.R."/>
            <person name="Chow T."/>
            <person name="Chen H."/>
            <person name="Chung M."/>
            <person name="Chen C."/>
            <person name="Shaw J."/>
            <person name="Wu H."/>
            <person name="Hsiao K."/>
            <person name="Chao Y."/>
            <person name="Chu M."/>
            <person name="Cheng C."/>
            <person name="Hour A."/>
            <person name="Lee P."/>
            <person name="Lin S."/>
            <person name="Lin Y."/>
            <person name="Liou J."/>
            <person name="Liu S."/>
            <person name="Hsing Y."/>
            <person name="Raghuvanshi S."/>
            <person name="Mohanty A."/>
            <person name="Bharti A.K."/>
            <person name="Gaur A."/>
            <person name="Gupta V."/>
            <person name="Kumar D."/>
            <person name="Ravi V."/>
            <person name="Vij S."/>
            <person name="Kapur A."/>
            <person name="Khurana P."/>
            <person name="Khurana P."/>
            <person name="Khurana J.P."/>
            <person name="Tyagi A.K."/>
            <person name="Gaikwad K."/>
            <person name="Singh A."/>
            <person name="Dalal V."/>
            <person name="Srivastava S."/>
            <person name="Dixit A."/>
            <person name="Pal A.K."/>
            <person name="Ghazi I.A."/>
            <person name="Yadav M."/>
            <person name="Pandit A."/>
            <person name="Bhargava A."/>
            <person name="Sureshbabu K."/>
            <person name="Batra K."/>
            <person name="Sharma T.R."/>
            <person name="Mohapatra T."/>
            <person name="Singh N.K."/>
            <person name="Messing J."/>
            <person name="Nelson A.B."/>
            <person name="Fuks G."/>
            <person name="Kavchok S."/>
            <person name="Keizer G."/>
            <person name="Linton E."/>
            <person name="Llaca V."/>
            <person name="Song R."/>
            <person name="Tanyolac B."/>
            <person name="Young S."/>
            <person name="Ho-Il K."/>
            <person name="Hahn J.H."/>
            <person name="Sangsakoo G."/>
            <person name="Vanavichit A."/>
            <person name="de Mattos Luiz.A.T."/>
            <person name="Zimmer P.D."/>
            <person name="Malone G."/>
            <person name="Dellagostin O."/>
            <person name="de Oliveira A.C."/>
            <person name="Bevan M."/>
            <person name="Bancroft I."/>
            <person name="Minx P."/>
            <person name="Cordum H."/>
            <person name="Wilson R."/>
            <person name="Cheng Z."/>
            <person name="Jin W."/>
            <person name="Jiang J."/>
            <person name="Leong S.A."/>
            <person name="Iwama H."/>
            <person name="Gojobori T."/>
            <person name="Itoh T."/>
            <person name="Niimura Y."/>
            <person name="Fujii Y."/>
            <person name="Habara T."/>
            <person name="Sakai H."/>
            <person name="Sato Y."/>
            <person name="Wilson G."/>
            <person name="Kumar K."/>
            <person name="McCouch S."/>
            <person name="Juretic N."/>
            <person name="Hoen D."/>
            <person name="Wright S."/>
            <person name="Bruskiewich R."/>
            <person name="Bureau T."/>
            <person name="Miyao A."/>
            <person name="Hirochika H."/>
            <person name="Nishikawa T."/>
            <person name="Kadowaki K."/>
            <person name="Sugiura M."/>
            <person name="Burr B."/>
            <person name="Sasaki T."/>
        </authorList>
    </citation>
    <scope>NUCLEOTIDE SEQUENCE [LARGE SCALE GENOMIC DNA]</scope>
    <source>
        <strain evidence="3">cv. Nipponbare</strain>
    </source>
</reference>
<keyword evidence="3" id="KW-1185">Reference proteome</keyword>
<dbReference type="InParanoid" id="A0A0N7KKF1"/>
<feature type="compositionally biased region" description="Low complexity" evidence="1">
    <location>
        <begin position="1"/>
        <end position="22"/>
    </location>
</feature>
<dbReference type="PaxDb" id="39947-A0A0N7KKF1"/>
<dbReference type="AlphaFoldDB" id="A0A0N7KKF1"/>
<reference evidence="2 3" key="3">
    <citation type="journal article" date="2013" name="Rice">
        <title>Improvement of the Oryza sativa Nipponbare reference genome using next generation sequence and optical map data.</title>
        <authorList>
            <person name="Kawahara Y."/>
            <person name="de la Bastide M."/>
            <person name="Hamilton J.P."/>
            <person name="Kanamori H."/>
            <person name="McCombie W.R."/>
            <person name="Ouyang S."/>
            <person name="Schwartz D.C."/>
            <person name="Tanaka T."/>
            <person name="Wu J."/>
            <person name="Zhou S."/>
            <person name="Childs K.L."/>
            <person name="Davidson R.M."/>
            <person name="Lin H."/>
            <person name="Quesada-Ocampo L."/>
            <person name="Vaillancourt B."/>
            <person name="Sakai H."/>
            <person name="Lee S.S."/>
            <person name="Kim J."/>
            <person name="Numa H."/>
            <person name="Itoh T."/>
            <person name="Buell C.R."/>
            <person name="Matsumoto T."/>
        </authorList>
    </citation>
    <scope>NUCLEOTIDE SEQUENCE [LARGE SCALE GENOMIC DNA]</scope>
    <source>
        <strain evidence="3">cv. Nipponbare</strain>
    </source>
</reference>
<evidence type="ECO:0000256" key="1">
    <source>
        <dbReference type="SAM" id="MobiDB-lite"/>
    </source>
</evidence>
<accession>A0A0N7KKF1</accession>
<dbReference type="EMBL" id="AP014961">
    <property type="protein sequence ID" value="BAS93041.1"/>
    <property type="molecule type" value="Genomic_DNA"/>
</dbReference>
<proteinExistence type="predicted"/>
<feature type="compositionally biased region" description="Low complexity" evidence="1">
    <location>
        <begin position="59"/>
        <end position="70"/>
    </location>
</feature>
<evidence type="ECO:0000313" key="2">
    <source>
        <dbReference type="EMBL" id="BAS93041.1"/>
    </source>
</evidence>
<evidence type="ECO:0000313" key="3">
    <source>
        <dbReference type="Proteomes" id="UP000059680"/>
    </source>
</evidence>
<name>A0A0N7KKF1_ORYSJ</name>
<dbReference type="Proteomes" id="UP000059680">
    <property type="component" value="Chromosome 5"/>
</dbReference>
<feature type="region of interest" description="Disordered" evidence="1">
    <location>
        <begin position="1"/>
        <end position="122"/>
    </location>
</feature>
<organism evidence="2 3">
    <name type="scientific">Oryza sativa subsp. japonica</name>
    <name type="common">Rice</name>
    <dbReference type="NCBI Taxonomy" id="39947"/>
    <lineage>
        <taxon>Eukaryota</taxon>
        <taxon>Viridiplantae</taxon>
        <taxon>Streptophyta</taxon>
        <taxon>Embryophyta</taxon>
        <taxon>Tracheophyta</taxon>
        <taxon>Spermatophyta</taxon>
        <taxon>Magnoliopsida</taxon>
        <taxon>Liliopsida</taxon>
        <taxon>Poales</taxon>
        <taxon>Poaceae</taxon>
        <taxon>BOP clade</taxon>
        <taxon>Oryzoideae</taxon>
        <taxon>Oryzeae</taxon>
        <taxon>Oryzinae</taxon>
        <taxon>Oryza</taxon>
        <taxon>Oryza sativa</taxon>
    </lineage>
</organism>
<gene>
    <name evidence="2" type="ordered locus">Os05g0253400</name>
    <name evidence="2" type="ORF">OSNPB_050253400</name>
</gene>
<sequence>MTADPLASGAGSALPTATAAAGPSGGGIRTKGAPEADSVGVPRPAASVTTSRCRRRRGAPAAARAGTACSLHPPLDATTRSRRPLSFEGDGSGDRVDGGSEEGDEGGGGVDGIWARAWRVHG</sequence>
<protein>
    <submittedName>
        <fullName evidence="2">Os05g0253400 protein</fullName>
    </submittedName>
</protein>